<feature type="region of interest" description="Disordered" evidence="6">
    <location>
        <begin position="397"/>
        <end position="417"/>
    </location>
</feature>
<evidence type="ECO:0000313" key="9">
    <source>
        <dbReference type="EMBL" id="SGZ27043.1"/>
    </source>
</evidence>
<keyword evidence="10" id="KW-1185">Reference proteome</keyword>
<dbReference type="SUPFAM" id="SSF47027">
    <property type="entry name" value="Acyl-CoA binding protein"/>
    <property type="match status" value="1"/>
</dbReference>
<accession>A0A2X0MMD9</accession>
<proteinExistence type="predicted"/>
<feature type="compositionally biased region" description="Low complexity" evidence="6">
    <location>
        <begin position="601"/>
        <end position="612"/>
    </location>
</feature>
<evidence type="ECO:0000256" key="1">
    <source>
        <dbReference type="ARBA" id="ARBA00022737"/>
    </source>
</evidence>
<dbReference type="PANTHER" id="PTHR24119">
    <property type="entry name" value="ACYL-COA-BINDING DOMAIN-CONTAINING PROTEIN 6"/>
    <property type="match status" value="1"/>
</dbReference>
<feature type="region of interest" description="Disordered" evidence="6">
    <location>
        <begin position="666"/>
        <end position="696"/>
    </location>
</feature>
<feature type="domain" description="RING-type" evidence="7">
    <location>
        <begin position="522"/>
        <end position="592"/>
    </location>
</feature>
<keyword evidence="2 4" id="KW-0040">ANK repeat</keyword>
<feature type="compositionally biased region" description="Polar residues" evidence="6">
    <location>
        <begin position="683"/>
        <end position="692"/>
    </location>
</feature>
<dbReference type="InterPro" id="IPR036770">
    <property type="entry name" value="Ankyrin_rpt-contain_sf"/>
</dbReference>
<keyword evidence="1" id="KW-0677">Repeat</keyword>
<dbReference type="PANTHER" id="PTHR24119:SF0">
    <property type="entry name" value="ACYL-COA-BINDING DOMAIN-CONTAINING PROTEIN 6"/>
    <property type="match status" value="1"/>
</dbReference>
<dbReference type="InterPro" id="IPR002110">
    <property type="entry name" value="Ankyrin_rpt"/>
</dbReference>
<organism evidence="9 10">
    <name type="scientific">Microbotryum silenes-dioicae</name>
    <dbReference type="NCBI Taxonomy" id="796604"/>
    <lineage>
        <taxon>Eukaryota</taxon>
        <taxon>Fungi</taxon>
        <taxon>Dikarya</taxon>
        <taxon>Basidiomycota</taxon>
        <taxon>Pucciniomycotina</taxon>
        <taxon>Microbotryomycetes</taxon>
        <taxon>Microbotryales</taxon>
        <taxon>Microbotryaceae</taxon>
        <taxon>Microbotryum</taxon>
    </lineage>
</organism>
<keyword evidence="5" id="KW-0479">Metal-binding</keyword>
<dbReference type="Gene3D" id="1.25.40.20">
    <property type="entry name" value="Ankyrin repeat-containing domain"/>
    <property type="match status" value="1"/>
</dbReference>
<evidence type="ECO:0000256" key="6">
    <source>
        <dbReference type="SAM" id="MobiDB-lite"/>
    </source>
</evidence>
<evidence type="ECO:0000256" key="3">
    <source>
        <dbReference type="ARBA" id="ARBA00023121"/>
    </source>
</evidence>
<evidence type="ECO:0000259" key="7">
    <source>
        <dbReference type="PROSITE" id="PS50089"/>
    </source>
</evidence>
<keyword evidence="5" id="KW-0863">Zinc-finger</keyword>
<keyword evidence="3" id="KW-0446">Lipid-binding</keyword>
<dbReference type="InterPro" id="IPR014352">
    <property type="entry name" value="FERM/acyl-CoA-bd_prot_sf"/>
</dbReference>
<dbReference type="STRING" id="796604.A0A2X0MMD9"/>
<gene>
    <name evidence="9" type="primary">BQ5605_C025g10036</name>
    <name evidence="9" type="ORF">BQ5605_C025G10036</name>
</gene>
<keyword evidence="5" id="KW-0862">Zinc</keyword>
<dbReference type="PROSITE" id="PS51228">
    <property type="entry name" value="ACB_2"/>
    <property type="match status" value="1"/>
</dbReference>
<dbReference type="InterPro" id="IPR035984">
    <property type="entry name" value="Acyl-CoA-binding_sf"/>
</dbReference>
<evidence type="ECO:0000256" key="4">
    <source>
        <dbReference type="PROSITE-ProRule" id="PRU00023"/>
    </source>
</evidence>
<dbReference type="GO" id="GO:0000062">
    <property type="term" value="F:fatty-acyl-CoA binding"/>
    <property type="evidence" value="ECO:0007669"/>
    <property type="project" value="InterPro"/>
</dbReference>
<dbReference type="PROSITE" id="PS50088">
    <property type="entry name" value="ANK_REPEAT"/>
    <property type="match status" value="2"/>
</dbReference>
<dbReference type="PROSITE" id="PS50297">
    <property type="entry name" value="ANK_REP_REGION"/>
    <property type="match status" value="2"/>
</dbReference>
<feature type="compositionally biased region" description="Gly residues" evidence="6">
    <location>
        <begin position="613"/>
        <end position="624"/>
    </location>
</feature>
<name>A0A2X0MMD9_9BASI</name>
<protein>
    <submittedName>
        <fullName evidence="9">BQ5605_C025g10036 protein</fullName>
    </submittedName>
</protein>
<dbReference type="SMART" id="SM00248">
    <property type="entry name" value="ANK"/>
    <property type="match status" value="1"/>
</dbReference>
<feature type="compositionally biased region" description="Low complexity" evidence="6">
    <location>
        <begin position="137"/>
        <end position="176"/>
    </location>
</feature>
<evidence type="ECO:0000313" key="10">
    <source>
        <dbReference type="Proteomes" id="UP000249464"/>
    </source>
</evidence>
<dbReference type="InterPro" id="IPR013083">
    <property type="entry name" value="Znf_RING/FYVE/PHD"/>
</dbReference>
<feature type="region of interest" description="Disordered" evidence="6">
    <location>
        <begin position="720"/>
        <end position="739"/>
    </location>
</feature>
<feature type="repeat" description="ANK" evidence="4">
    <location>
        <begin position="959"/>
        <end position="980"/>
    </location>
</feature>
<dbReference type="Proteomes" id="UP000249464">
    <property type="component" value="Unassembled WGS sequence"/>
</dbReference>
<dbReference type="Gene3D" id="3.30.40.10">
    <property type="entry name" value="Zinc/RING finger domain, C3HC4 (zinc finger)"/>
    <property type="match status" value="1"/>
</dbReference>
<dbReference type="SMART" id="SM00184">
    <property type="entry name" value="RING"/>
    <property type="match status" value="1"/>
</dbReference>
<dbReference type="InterPro" id="IPR000582">
    <property type="entry name" value="Acyl-CoA-binding_protein"/>
</dbReference>
<dbReference type="Pfam" id="PF12796">
    <property type="entry name" value="Ank_2"/>
    <property type="match status" value="1"/>
</dbReference>
<dbReference type="InterPro" id="IPR001841">
    <property type="entry name" value="Znf_RING"/>
</dbReference>
<sequence length="980" mass="106910">MTGDFLGRPGPGLVGTLDTWKVQYRHKVVLILLVYLLIPAAPGSNRPAPYTDLLGSSLSSSVDALDHAPSAIFSSSNFQVDPLAGRFEPRRHDHVLPQEPSAAPLSIRDLPHDEADRHTLPINLRKSTFMLQEATESTSLSSPSPSDLPSPAATRAEDSASTSVPGSSSSSSPASSMDESECPIDYRGRSMCPGVEREHPSFSARSAELSSEFADAVHEFGLWLLSQFLSFRITFSPFKLFVLIIHALSVGQLVALVVEDSIIRTTLANPMPPPFPSAANSFSKRMSRYRWRLEATWSRFWKSILVLGLLLVGGTAVIREGQWGPRNAKRGGWDDVPFAQWVLPGVIEVHEGVSKGPLRDLVLLEACGLMLCLLQPLKHLIPTSILPSTLPPPASLYPPIHTGPSSDSSQRKPQHLPPQLQLDTSWLISLFVDVTLSLITLLQLLRCGLLLPTVSPLTIAPHLLFHTARGRVHAIVQARMTLLRTIECLFTVFKLFPEEQDTSPTPTNKTSLEGSDDSEWVCTICFEGASVEEDVDPKAESTTSGGSGDDQMVARGPMMSVRAKCRLPCGHKYHAGCLTQWFHHQTFCPCCHVLISSSTPLSSPANSLPGSPRSGGGGRNGGALFGLPPLGEEEEDTSDLYPAQLRMGTRTEEMEGVRLRRRVVDVGPPDEVEREHVPGELQSEPQNPQNPHDQPLLLYVDPDPAPPRTMSIKRIIATTSNSATTSTSTATSPSSSSLSAFTSCTTYIQSLPPTLPNNTKLHLYALYKIATSSPYPSTPRPAIWDFSTRAKWDAWNELGRNEVAFSMGGEESRSNAMEAYVEEGMRLGWRPDRGVEELEREGLDVPEGEVSSAVEGKGKKKEGSGGGSGSAMVKVSTMLSQENEEDDDAPKSPLHELALDGDATKLEVYLQQRAKEDLNVDELDFYGFTPIHLATDRGHLDLVKILLRYGANKNIPDQDGNTPLQLAEMAGHDELLELLR</sequence>
<evidence type="ECO:0000256" key="2">
    <source>
        <dbReference type="ARBA" id="ARBA00023043"/>
    </source>
</evidence>
<evidence type="ECO:0000259" key="8">
    <source>
        <dbReference type="PROSITE" id="PS51228"/>
    </source>
</evidence>
<dbReference type="Gene3D" id="1.20.80.10">
    <property type="match status" value="1"/>
</dbReference>
<dbReference type="Pfam" id="PF00887">
    <property type="entry name" value="ACBP"/>
    <property type="match status" value="1"/>
</dbReference>
<reference evidence="9 10" key="1">
    <citation type="submission" date="2016-11" db="EMBL/GenBank/DDBJ databases">
        <authorList>
            <person name="Jaros S."/>
            <person name="Januszkiewicz K."/>
            <person name="Wedrychowicz H."/>
        </authorList>
    </citation>
    <scope>NUCLEOTIDE SEQUENCE [LARGE SCALE GENOMIC DNA]</scope>
</reference>
<feature type="region of interest" description="Disordered" evidence="6">
    <location>
        <begin position="601"/>
        <end position="635"/>
    </location>
</feature>
<dbReference type="AlphaFoldDB" id="A0A2X0MMD9"/>
<dbReference type="SUPFAM" id="SSF48403">
    <property type="entry name" value="Ankyrin repeat"/>
    <property type="match status" value="1"/>
</dbReference>
<dbReference type="GO" id="GO:0008270">
    <property type="term" value="F:zinc ion binding"/>
    <property type="evidence" value="ECO:0007669"/>
    <property type="project" value="UniProtKB-KW"/>
</dbReference>
<evidence type="ECO:0000256" key="5">
    <source>
        <dbReference type="PROSITE-ProRule" id="PRU00175"/>
    </source>
</evidence>
<feature type="domain" description="ACB" evidence="8">
    <location>
        <begin position="737"/>
        <end position="831"/>
    </location>
</feature>
<dbReference type="SUPFAM" id="SSF57850">
    <property type="entry name" value="RING/U-box"/>
    <property type="match status" value="1"/>
</dbReference>
<feature type="region of interest" description="Disordered" evidence="6">
    <location>
        <begin position="133"/>
        <end position="190"/>
    </location>
</feature>
<feature type="region of interest" description="Disordered" evidence="6">
    <location>
        <begin position="839"/>
        <end position="871"/>
    </location>
</feature>
<dbReference type="EMBL" id="FQNC01000087">
    <property type="protein sequence ID" value="SGZ27043.1"/>
    <property type="molecule type" value="Genomic_DNA"/>
</dbReference>
<dbReference type="PROSITE" id="PS50089">
    <property type="entry name" value="ZF_RING_2"/>
    <property type="match status" value="1"/>
</dbReference>
<feature type="repeat" description="ANK" evidence="4">
    <location>
        <begin position="926"/>
        <end position="958"/>
    </location>
</feature>